<evidence type="ECO:0000256" key="2">
    <source>
        <dbReference type="ARBA" id="ARBA00022679"/>
    </source>
</evidence>
<keyword evidence="3" id="KW-0418">Kinase</keyword>
<comment type="caution">
    <text evidence="5">The sequence shown here is derived from an EMBL/GenBank/DDBJ whole genome shotgun (WGS) entry which is preliminary data.</text>
</comment>
<dbReference type="InterPro" id="IPR043129">
    <property type="entry name" value="ATPase_NBD"/>
</dbReference>
<reference evidence="5" key="1">
    <citation type="submission" date="2023-07" db="EMBL/GenBank/DDBJ databases">
        <authorList>
            <person name="Stuckert A."/>
        </authorList>
    </citation>
    <scope>NUCLEOTIDE SEQUENCE</scope>
</reference>
<evidence type="ECO:0000313" key="6">
    <source>
        <dbReference type="Proteomes" id="UP001176940"/>
    </source>
</evidence>
<sequence length="179" mass="20211">MGLKPSTTKCHLVRAILESVAFRNRQLYDTMQRETSIRISKIRADGGVSNNTFVMQMTADLFGQAIDKPKHTDMSALGAAFLAGLAVASSEDVPMRTLLPPAFVPREPLRNYPDDLAVSGNFAMPQQTTEGVWSTKEELKKLRHQEVLYEPQRKIKDYEVSMSAWELALQRCSNWYNDS</sequence>
<name>A0ABN9LI15_9NEOB</name>
<dbReference type="PANTHER" id="PTHR10196:SF68">
    <property type="entry name" value="GLYCEROL KINASE 5-RELATED"/>
    <property type="match status" value="1"/>
</dbReference>
<evidence type="ECO:0000256" key="3">
    <source>
        <dbReference type="ARBA" id="ARBA00022777"/>
    </source>
</evidence>
<keyword evidence="2" id="KW-0808">Transferase</keyword>
<proteinExistence type="inferred from homology"/>
<feature type="domain" description="Carbohydrate kinase FGGY C-terminal" evidence="4">
    <location>
        <begin position="1"/>
        <end position="86"/>
    </location>
</feature>
<dbReference type="Gene3D" id="3.30.420.40">
    <property type="match status" value="1"/>
</dbReference>
<gene>
    <name evidence="5" type="ORF">RIMI_LOCUS8170904</name>
</gene>
<dbReference type="InterPro" id="IPR018485">
    <property type="entry name" value="FGGY_C"/>
</dbReference>
<keyword evidence="6" id="KW-1185">Reference proteome</keyword>
<dbReference type="Pfam" id="PF02782">
    <property type="entry name" value="FGGY_C"/>
    <property type="match status" value="1"/>
</dbReference>
<organism evidence="5 6">
    <name type="scientific">Ranitomeya imitator</name>
    <name type="common">mimic poison frog</name>
    <dbReference type="NCBI Taxonomy" id="111125"/>
    <lineage>
        <taxon>Eukaryota</taxon>
        <taxon>Metazoa</taxon>
        <taxon>Chordata</taxon>
        <taxon>Craniata</taxon>
        <taxon>Vertebrata</taxon>
        <taxon>Euteleostomi</taxon>
        <taxon>Amphibia</taxon>
        <taxon>Batrachia</taxon>
        <taxon>Anura</taxon>
        <taxon>Neobatrachia</taxon>
        <taxon>Hyloidea</taxon>
        <taxon>Dendrobatidae</taxon>
        <taxon>Dendrobatinae</taxon>
        <taxon>Ranitomeya</taxon>
    </lineage>
</organism>
<dbReference type="PANTHER" id="PTHR10196">
    <property type="entry name" value="SUGAR KINASE"/>
    <property type="match status" value="1"/>
</dbReference>
<evidence type="ECO:0000313" key="5">
    <source>
        <dbReference type="EMBL" id="CAJ0939868.1"/>
    </source>
</evidence>
<dbReference type="SUPFAM" id="SSF53067">
    <property type="entry name" value="Actin-like ATPase domain"/>
    <property type="match status" value="1"/>
</dbReference>
<comment type="similarity">
    <text evidence="1">Belongs to the FGGY kinase family.</text>
</comment>
<evidence type="ECO:0000259" key="4">
    <source>
        <dbReference type="Pfam" id="PF02782"/>
    </source>
</evidence>
<evidence type="ECO:0000256" key="1">
    <source>
        <dbReference type="ARBA" id="ARBA00009156"/>
    </source>
</evidence>
<protein>
    <recommendedName>
        <fullName evidence="4">Carbohydrate kinase FGGY C-terminal domain-containing protein</fullName>
    </recommendedName>
</protein>
<accession>A0ABN9LI15</accession>
<dbReference type="Proteomes" id="UP001176940">
    <property type="component" value="Unassembled WGS sequence"/>
</dbReference>
<dbReference type="EMBL" id="CAUEEQ010016016">
    <property type="protein sequence ID" value="CAJ0939868.1"/>
    <property type="molecule type" value="Genomic_DNA"/>
</dbReference>